<dbReference type="EMBL" id="JAFNEN010000026">
    <property type="protein sequence ID" value="KAG8199538.1"/>
    <property type="molecule type" value="Genomic_DNA"/>
</dbReference>
<name>A0AAV6VU24_9ARAC</name>
<dbReference type="Proteomes" id="UP000827092">
    <property type="component" value="Unassembled WGS sequence"/>
</dbReference>
<evidence type="ECO:0000313" key="3">
    <source>
        <dbReference type="Proteomes" id="UP000827092"/>
    </source>
</evidence>
<accession>A0AAV6VU24</accession>
<organism evidence="2 3">
    <name type="scientific">Oedothorax gibbosus</name>
    <dbReference type="NCBI Taxonomy" id="931172"/>
    <lineage>
        <taxon>Eukaryota</taxon>
        <taxon>Metazoa</taxon>
        <taxon>Ecdysozoa</taxon>
        <taxon>Arthropoda</taxon>
        <taxon>Chelicerata</taxon>
        <taxon>Arachnida</taxon>
        <taxon>Araneae</taxon>
        <taxon>Araneomorphae</taxon>
        <taxon>Entelegynae</taxon>
        <taxon>Araneoidea</taxon>
        <taxon>Linyphiidae</taxon>
        <taxon>Erigoninae</taxon>
        <taxon>Oedothorax</taxon>
    </lineage>
</organism>
<sequence length="246" mass="27854">MSSEDNTTRKKPMKVPSSVASKQTLLKNRSRIQSSKDASFRSYPKSGAESNVGNTSECNLLYAEYLQAKLLEINCMEAAQKRSKLASEKIHKIWSLMQVLMIKNNKVYKELNFVSHLIKLHKHLEKQEEMLSPVLEVIPKLESQYESIATAVDIVQHKLEVKNMSVSKDKETEEAVIDLLKKISNLVRSLKSMRDSDKVIGAAEVSDTFLEQGKLVTEEIKRAENLLSEVNDLLLDETSLKLAFTN</sequence>
<evidence type="ECO:0000313" key="2">
    <source>
        <dbReference type="EMBL" id="KAG8199538.1"/>
    </source>
</evidence>
<dbReference type="AlphaFoldDB" id="A0AAV6VU24"/>
<protein>
    <submittedName>
        <fullName evidence="2">Uncharacterized protein</fullName>
    </submittedName>
</protein>
<reference evidence="2 3" key="1">
    <citation type="journal article" date="2022" name="Nat. Ecol. Evol.">
        <title>A masculinizing supergene underlies an exaggerated male reproductive morph in a spider.</title>
        <authorList>
            <person name="Hendrickx F."/>
            <person name="De Corte Z."/>
            <person name="Sonet G."/>
            <person name="Van Belleghem S.M."/>
            <person name="Kostlbacher S."/>
            <person name="Vangestel C."/>
        </authorList>
    </citation>
    <scope>NUCLEOTIDE SEQUENCE [LARGE SCALE GENOMIC DNA]</scope>
    <source>
        <strain evidence="2">W744_W776</strain>
    </source>
</reference>
<feature type="compositionally biased region" description="Polar residues" evidence="1">
    <location>
        <begin position="18"/>
        <end position="37"/>
    </location>
</feature>
<feature type="region of interest" description="Disordered" evidence="1">
    <location>
        <begin position="1"/>
        <end position="53"/>
    </location>
</feature>
<keyword evidence="3" id="KW-1185">Reference proteome</keyword>
<gene>
    <name evidence="2" type="ORF">JTE90_009379</name>
</gene>
<comment type="caution">
    <text evidence="2">The sequence shown here is derived from an EMBL/GenBank/DDBJ whole genome shotgun (WGS) entry which is preliminary data.</text>
</comment>
<proteinExistence type="predicted"/>
<evidence type="ECO:0000256" key="1">
    <source>
        <dbReference type="SAM" id="MobiDB-lite"/>
    </source>
</evidence>